<dbReference type="PRINTS" id="PR00313">
    <property type="entry name" value="CABNDNGRPT"/>
</dbReference>
<name>A0ABS5FY84_9BRAD</name>
<dbReference type="EMBL" id="JAFCJH010000110">
    <property type="protein sequence ID" value="MBR0801798.1"/>
    <property type="molecule type" value="Genomic_DNA"/>
</dbReference>
<gene>
    <name evidence="3" type="ORF">JQ615_41425</name>
</gene>
<evidence type="ECO:0000313" key="4">
    <source>
        <dbReference type="Proteomes" id="UP001315278"/>
    </source>
</evidence>
<organism evidence="3 4">
    <name type="scientific">Bradyrhizobium jicamae</name>
    <dbReference type="NCBI Taxonomy" id="280332"/>
    <lineage>
        <taxon>Bacteria</taxon>
        <taxon>Pseudomonadati</taxon>
        <taxon>Pseudomonadota</taxon>
        <taxon>Alphaproteobacteria</taxon>
        <taxon>Hyphomicrobiales</taxon>
        <taxon>Nitrobacteraceae</taxon>
        <taxon>Bradyrhizobium</taxon>
    </lineage>
</organism>
<evidence type="ECO:0000256" key="2">
    <source>
        <dbReference type="ARBA" id="ARBA00022525"/>
    </source>
</evidence>
<sequence length="390" mass="39665">MTDFYGATSSNPANPEALGGYTNYYADSGNAFMWGSTTGNQDFFGGAGNSVMMTSGGTYTGNGTLSNPDEYVISSFVPSTGNDVFFGGTGNDAIYAAYGNDTVFGGTGNLSGAMQGLDGIYFEAGIFGGNGNDFFYAGSGNDSIWAGNGNDVFYAGSGSDLIVGGNGNDVFYGGSGQSTMYGGTGNDIYIGGSGLSYEVGATPPGGLGPGSVNYFYLSSATGSEAYGAEGGTNVFVAGTNGSVMIGRGGGNDFMYAEGGNNYFYGGDNEGGTSEFFGGSGVDVMIGDSYGNSNYFDGGTGVNYYFGGSLGITTNTFNVSLGGGDVIQDWLEGNHDVVQLNGTGWSSFSDILAHSYQNGAYFVVQVNPETAVWLNGATASSINANDFKIAS</sequence>
<dbReference type="Pfam" id="PF00353">
    <property type="entry name" value="HemolysinCabind"/>
    <property type="match status" value="4"/>
</dbReference>
<dbReference type="PANTHER" id="PTHR38340">
    <property type="entry name" value="S-LAYER PROTEIN"/>
    <property type="match status" value="1"/>
</dbReference>
<dbReference type="SUPFAM" id="SSF51120">
    <property type="entry name" value="beta-Roll"/>
    <property type="match status" value="2"/>
</dbReference>
<dbReference type="Proteomes" id="UP001315278">
    <property type="component" value="Unassembled WGS sequence"/>
</dbReference>
<dbReference type="Gene3D" id="2.150.10.10">
    <property type="entry name" value="Serralysin-like metalloprotease, C-terminal"/>
    <property type="match status" value="1"/>
</dbReference>
<dbReference type="RefSeq" id="WP_212495703.1">
    <property type="nucleotide sequence ID" value="NZ_JAFCJH010000110.1"/>
</dbReference>
<protein>
    <recommendedName>
        <fullName evidence="5">Calcium-binding protein</fullName>
    </recommendedName>
</protein>
<dbReference type="InterPro" id="IPR001343">
    <property type="entry name" value="Hemolysn_Ca-bd"/>
</dbReference>
<evidence type="ECO:0000256" key="1">
    <source>
        <dbReference type="ARBA" id="ARBA00004613"/>
    </source>
</evidence>
<dbReference type="InterPro" id="IPR011049">
    <property type="entry name" value="Serralysin-like_metalloprot_C"/>
</dbReference>
<accession>A0ABS5FY84</accession>
<comment type="subcellular location">
    <subcellularLocation>
        <location evidence="1">Secreted</location>
    </subcellularLocation>
</comment>
<dbReference type="InterPro" id="IPR050557">
    <property type="entry name" value="RTX_toxin/Mannuronan_C5-epim"/>
</dbReference>
<comment type="caution">
    <text evidence="3">The sequence shown here is derived from an EMBL/GenBank/DDBJ whole genome shotgun (WGS) entry which is preliminary data.</text>
</comment>
<dbReference type="PANTHER" id="PTHR38340:SF1">
    <property type="entry name" value="S-LAYER PROTEIN"/>
    <property type="match status" value="1"/>
</dbReference>
<keyword evidence="4" id="KW-1185">Reference proteome</keyword>
<proteinExistence type="predicted"/>
<evidence type="ECO:0008006" key="5">
    <source>
        <dbReference type="Google" id="ProtNLM"/>
    </source>
</evidence>
<evidence type="ECO:0000313" key="3">
    <source>
        <dbReference type="EMBL" id="MBR0801798.1"/>
    </source>
</evidence>
<keyword evidence="2" id="KW-0964">Secreted</keyword>
<reference evidence="4" key="1">
    <citation type="journal article" date="2021" name="ISME J.">
        <title>Evolutionary origin and ecological implication of a unique nif island in free-living Bradyrhizobium lineages.</title>
        <authorList>
            <person name="Tao J."/>
        </authorList>
    </citation>
    <scope>NUCLEOTIDE SEQUENCE [LARGE SCALE GENOMIC DNA]</scope>
    <source>
        <strain evidence="4">SZCCT0434</strain>
    </source>
</reference>